<dbReference type="PROSITE" id="PS50011">
    <property type="entry name" value="PROTEIN_KINASE_DOM"/>
    <property type="match status" value="1"/>
</dbReference>
<dbReference type="InterPro" id="IPR011009">
    <property type="entry name" value="Kinase-like_dom_sf"/>
</dbReference>
<dbReference type="InterPro" id="IPR000719">
    <property type="entry name" value="Prot_kinase_dom"/>
</dbReference>
<gene>
    <name evidence="4" type="ORF">M9Y10_012350</name>
    <name evidence="3" type="ORF">M9Y10_017071</name>
</gene>
<name>A0ABR2IEN7_9EUKA</name>
<feature type="compositionally biased region" description="Low complexity" evidence="1">
    <location>
        <begin position="244"/>
        <end position="257"/>
    </location>
</feature>
<comment type="caution">
    <text evidence="4">The sequence shown here is derived from an EMBL/GenBank/DDBJ whole genome shotgun (WGS) entry which is preliminary data.</text>
</comment>
<dbReference type="EMBL" id="JAPFFF010000018">
    <property type="protein sequence ID" value="KAK8860685.1"/>
    <property type="molecule type" value="Genomic_DNA"/>
</dbReference>
<evidence type="ECO:0000256" key="1">
    <source>
        <dbReference type="SAM" id="MobiDB-lite"/>
    </source>
</evidence>
<sequence>MSYLQCERFFYNDANMIGIYNSELEDQTKEHECYIFCNQNDSSYIIKYKKLTPDERNFLECNNIKTYSYFLPISKLGSLNHFFNESNDSFNKFKANLNYDFYCKKWIYQIVNAVYYIHCTLQTYHGNLSDFCIFLDENLDAKIGYIGFPIKESTDSLKAPNYYYIEPRRVKVINKKKISIQNLIEQENNSVESFRQYDMFSLGLLLELILTSKKNVKFGEKFTENLEKLSNFSRYSDYEKNNNDNDNNNIGNNSVDNHNNDNHNFKQRIINEIINPCLRQEGRPSIDEIKGKLDQILSNDEFYPANNTTIHDILADKNDLSKFERDNSKSIAQKIKSQRNLISFFHTNDNNENQQNLLKLHDNFIFQFFFQDNCFFTKPILLKEEDLDISQDTFESQLKDKIENEIYQEYFFKNVYLCSLEEFLKIHSPSYNEIHYWMIYLINYLMLLHSEDPSDHFPPNFSSETIFVSAINYNECNSVSEFKGKPVQFQLSVFPFNSKETHFSRLYHAKIVYNDVMSDIFALGVLMLELLLNASGEKKYFELKLRDKDKDKMRDDDYYNILSEAKEKLVLPDDQKFYKQILDACLDNKADEDNFFEVYEMLSLKGRNYDSMNEEDMEITSDSEPTLLLNNFVTCHQTMNFERFVNLFDIYNQLKKEEEILFKQTLNRLCQNFFKKDYDYDIYEVTYFLDLVNILYKHKSMLK</sequence>
<dbReference type="Gene3D" id="1.10.510.10">
    <property type="entry name" value="Transferase(Phosphotransferase) domain 1"/>
    <property type="match status" value="1"/>
</dbReference>
<dbReference type="EMBL" id="JAPFFF010000207">
    <property type="protein sequence ID" value="KAK8835219.1"/>
    <property type="molecule type" value="Genomic_DNA"/>
</dbReference>
<feature type="region of interest" description="Disordered" evidence="1">
    <location>
        <begin position="237"/>
        <end position="262"/>
    </location>
</feature>
<keyword evidence="5" id="KW-1185">Reference proteome</keyword>
<dbReference type="SUPFAM" id="SSF56112">
    <property type="entry name" value="Protein kinase-like (PK-like)"/>
    <property type="match status" value="1"/>
</dbReference>
<evidence type="ECO:0000313" key="5">
    <source>
        <dbReference type="Proteomes" id="UP001470230"/>
    </source>
</evidence>
<feature type="domain" description="Protein kinase" evidence="2">
    <location>
        <begin position="1"/>
        <end position="303"/>
    </location>
</feature>
<organism evidence="4 5">
    <name type="scientific">Tritrichomonas musculus</name>
    <dbReference type="NCBI Taxonomy" id="1915356"/>
    <lineage>
        <taxon>Eukaryota</taxon>
        <taxon>Metamonada</taxon>
        <taxon>Parabasalia</taxon>
        <taxon>Tritrichomonadida</taxon>
        <taxon>Tritrichomonadidae</taxon>
        <taxon>Tritrichomonas</taxon>
    </lineage>
</organism>
<evidence type="ECO:0000259" key="2">
    <source>
        <dbReference type="PROSITE" id="PS50011"/>
    </source>
</evidence>
<evidence type="ECO:0000313" key="3">
    <source>
        <dbReference type="EMBL" id="KAK8835219.1"/>
    </source>
</evidence>
<protein>
    <recommendedName>
        <fullName evidence="2">Protein kinase domain-containing protein</fullName>
    </recommendedName>
</protein>
<dbReference type="Proteomes" id="UP001470230">
    <property type="component" value="Unassembled WGS sequence"/>
</dbReference>
<evidence type="ECO:0000313" key="4">
    <source>
        <dbReference type="EMBL" id="KAK8860685.1"/>
    </source>
</evidence>
<accession>A0ABR2IEN7</accession>
<proteinExistence type="predicted"/>
<reference evidence="4 5" key="1">
    <citation type="submission" date="2024-04" db="EMBL/GenBank/DDBJ databases">
        <title>Tritrichomonas musculus Genome.</title>
        <authorList>
            <person name="Alves-Ferreira E."/>
            <person name="Grigg M."/>
            <person name="Lorenzi H."/>
            <person name="Galac M."/>
        </authorList>
    </citation>
    <scope>NUCLEOTIDE SEQUENCE [LARGE SCALE GENOMIC DNA]</scope>
    <source>
        <strain evidence="4 5">EAF2021</strain>
    </source>
</reference>